<dbReference type="Proteomes" id="UP000659061">
    <property type="component" value="Unassembled WGS sequence"/>
</dbReference>
<feature type="region of interest" description="Disordered" evidence="1">
    <location>
        <begin position="1"/>
        <end position="42"/>
    </location>
</feature>
<dbReference type="EMBL" id="JACWMT010000004">
    <property type="protein sequence ID" value="MBD1272227.1"/>
    <property type="molecule type" value="Genomic_DNA"/>
</dbReference>
<evidence type="ECO:0000313" key="7">
    <source>
        <dbReference type="Proteomes" id="UP000659061"/>
    </source>
</evidence>
<keyword evidence="2" id="KW-0472">Membrane</keyword>
<dbReference type="AlphaFoldDB" id="A0A8I0KK77"/>
<evidence type="ECO:0000313" key="4">
    <source>
        <dbReference type="EMBL" id="MBD1272227.1"/>
    </source>
</evidence>
<evidence type="ECO:0000259" key="3">
    <source>
        <dbReference type="SMART" id="SM00858"/>
    </source>
</evidence>
<feature type="transmembrane region" description="Helical" evidence="2">
    <location>
        <begin position="46"/>
        <end position="67"/>
    </location>
</feature>
<dbReference type="InterPro" id="IPR013974">
    <property type="entry name" value="SAF"/>
</dbReference>
<gene>
    <name evidence="5" type="ORF">BJ975_001952</name>
    <name evidence="4" type="ORF">IDH50_18425</name>
</gene>
<comment type="caution">
    <text evidence="4">The sequence shown here is derived from an EMBL/GenBank/DDBJ whole genome shotgun (WGS) entry which is preliminary data.</text>
</comment>
<proteinExistence type="predicted"/>
<dbReference type="CDD" id="cd11614">
    <property type="entry name" value="SAF_CpaB_FlgA_like"/>
    <property type="match status" value="1"/>
</dbReference>
<sequence length="256" mass="26200">MSMRTSTDSVGDAVQDRQRARTARGVGGRAAPSAARPTPPRRRRPAVALLGVLLIVGGAALAGLLALRMDSRDPVLVVATDVPAGTEITRDMLRETNVATESDLIVPSGALSSVLGTYSRVPLVEGQLLDTTMLVRTNPLSGGQRAEVGVPLVEGRVPDDLDSGDLVRVVRIGEGETPSQPLALALVIRPPVSSGGGGVLGGGNDAKGSAATLLVPLEVADAIVDAAGNNRIGMSLVDRGVAVTDSDRLRSLASAR</sequence>
<dbReference type="EMBL" id="JACBZN010000001">
    <property type="protein sequence ID" value="NYI38577.1"/>
    <property type="molecule type" value="Genomic_DNA"/>
</dbReference>
<keyword evidence="2" id="KW-0812">Transmembrane</keyword>
<keyword evidence="6" id="KW-1185">Reference proteome</keyword>
<evidence type="ECO:0000256" key="1">
    <source>
        <dbReference type="SAM" id="MobiDB-lite"/>
    </source>
</evidence>
<dbReference type="Pfam" id="PF08666">
    <property type="entry name" value="SAF"/>
    <property type="match status" value="1"/>
</dbReference>
<keyword evidence="2" id="KW-1133">Transmembrane helix</keyword>
<organism evidence="4 7">
    <name type="scientific">Aeromicrobium tamlense</name>
    <dbReference type="NCBI Taxonomy" id="375541"/>
    <lineage>
        <taxon>Bacteria</taxon>
        <taxon>Bacillati</taxon>
        <taxon>Actinomycetota</taxon>
        <taxon>Actinomycetes</taxon>
        <taxon>Propionibacteriales</taxon>
        <taxon>Nocardioidaceae</taxon>
        <taxon>Aeromicrobium</taxon>
    </lineage>
</organism>
<reference evidence="5 6" key="1">
    <citation type="submission" date="2020-07" db="EMBL/GenBank/DDBJ databases">
        <title>Sequencing the genomes of 1000 actinobacteria strains.</title>
        <authorList>
            <person name="Klenk H.-P."/>
        </authorList>
    </citation>
    <scope>NUCLEOTIDE SEQUENCE [LARGE SCALE GENOMIC DNA]</scope>
    <source>
        <strain evidence="5 6">DSM 19087</strain>
    </source>
</reference>
<feature type="domain" description="SAF" evidence="3">
    <location>
        <begin position="73"/>
        <end position="135"/>
    </location>
</feature>
<name>A0A8I0KK77_9ACTN</name>
<accession>A0A8I0KK77</accession>
<dbReference type="RefSeq" id="WP_179425425.1">
    <property type="nucleotide sequence ID" value="NZ_BAAAMP010000020.1"/>
</dbReference>
<evidence type="ECO:0000313" key="6">
    <source>
        <dbReference type="Proteomes" id="UP000587211"/>
    </source>
</evidence>
<evidence type="ECO:0000313" key="5">
    <source>
        <dbReference type="EMBL" id="NYI38577.1"/>
    </source>
</evidence>
<dbReference type="Proteomes" id="UP000587211">
    <property type="component" value="Unassembled WGS sequence"/>
</dbReference>
<evidence type="ECO:0000256" key="2">
    <source>
        <dbReference type="SAM" id="Phobius"/>
    </source>
</evidence>
<protein>
    <submittedName>
        <fullName evidence="4">SAF domain-containing protein</fullName>
    </submittedName>
</protein>
<reference evidence="4" key="2">
    <citation type="submission" date="2020-09" db="EMBL/GenBank/DDBJ databases">
        <title>Novel species in genus Aeromicrobium.</title>
        <authorList>
            <person name="Zhang G."/>
        </authorList>
    </citation>
    <scope>NUCLEOTIDE SEQUENCE</scope>
    <source>
        <strain evidence="4">SSW1-57</strain>
    </source>
</reference>
<dbReference type="SMART" id="SM00858">
    <property type="entry name" value="SAF"/>
    <property type="match status" value="1"/>
</dbReference>